<feature type="region of interest" description="Disordered" evidence="3">
    <location>
        <begin position="362"/>
        <end position="410"/>
    </location>
</feature>
<dbReference type="PANTHER" id="PTHR46333">
    <property type="entry name" value="CYTOKINESIS PROTEIN 3"/>
    <property type="match status" value="1"/>
</dbReference>
<name>A0AAN8A9G5_9SACH</name>
<dbReference type="SUPFAM" id="SSF50044">
    <property type="entry name" value="SH3-domain"/>
    <property type="match status" value="1"/>
</dbReference>
<dbReference type="InterPro" id="IPR052557">
    <property type="entry name" value="CAP/Cytokinesis_protein"/>
</dbReference>
<proteinExistence type="predicted"/>
<dbReference type="Proteomes" id="UP001306508">
    <property type="component" value="Unassembled WGS sequence"/>
</dbReference>
<dbReference type="PROSITE" id="PS50002">
    <property type="entry name" value="SH3"/>
    <property type="match status" value="1"/>
</dbReference>
<feature type="region of interest" description="Disordered" evidence="3">
    <location>
        <begin position="211"/>
        <end position="251"/>
    </location>
</feature>
<keyword evidence="1 2" id="KW-0728">SH3 domain</keyword>
<organism evidence="5 6">
    <name type="scientific">Arxiozyma heterogenica</name>
    <dbReference type="NCBI Taxonomy" id="278026"/>
    <lineage>
        <taxon>Eukaryota</taxon>
        <taxon>Fungi</taxon>
        <taxon>Dikarya</taxon>
        <taxon>Ascomycota</taxon>
        <taxon>Saccharomycotina</taxon>
        <taxon>Saccharomycetes</taxon>
        <taxon>Saccharomycetales</taxon>
        <taxon>Saccharomycetaceae</taxon>
        <taxon>Arxiozyma</taxon>
    </lineage>
</organism>
<dbReference type="AlphaFoldDB" id="A0AAN8A9G5"/>
<dbReference type="PANTHER" id="PTHR46333:SF2">
    <property type="entry name" value="CYTOKINESIS PROTEIN 3"/>
    <property type="match status" value="1"/>
</dbReference>
<feature type="compositionally biased region" description="Low complexity" evidence="3">
    <location>
        <begin position="98"/>
        <end position="111"/>
    </location>
</feature>
<dbReference type="GO" id="GO:0140278">
    <property type="term" value="P:mitotic division septum assembly"/>
    <property type="evidence" value="ECO:0007669"/>
    <property type="project" value="TreeGrafter"/>
</dbReference>
<evidence type="ECO:0000256" key="1">
    <source>
        <dbReference type="ARBA" id="ARBA00022443"/>
    </source>
</evidence>
<dbReference type="InterPro" id="IPR002931">
    <property type="entry name" value="Transglutaminase-like"/>
</dbReference>
<dbReference type="Gene3D" id="2.30.30.40">
    <property type="entry name" value="SH3 Domains"/>
    <property type="match status" value="1"/>
</dbReference>
<comment type="caution">
    <text evidence="5">The sequence shown here is derived from an EMBL/GenBank/DDBJ whole genome shotgun (WGS) entry which is preliminary data.</text>
</comment>
<dbReference type="Gene3D" id="3.10.620.30">
    <property type="match status" value="1"/>
</dbReference>
<reference evidence="6" key="1">
    <citation type="submission" date="2023-07" db="EMBL/GenBank/DDBJ databases">
        <title>A draft genome of Kazachstania heterogenica Y-27499.</title>
        <authorList>
            <person name="Donic C."/>
            <person name="Kralova J.S."/>
            <person name="Fidel L."/>
            <person name="Ben-Dor S."/>
            <person name="Jung S."/>
        </authorList>
    </citation>
    <scope>NUCLEOTIDE SEQUENCE [LARGE SCALE GENOMIC DNA]</scope>
    <source>
        <strain evidence="6">Y27499</strain>
    </source>
</reference>
<dbReference type="InterPro" id="IPR001452">
    <property type="entry name" value="SH3_domain"/>
</dbReference>
<dbReference type="SMART" id="SM00460">
    <property type="entry name" value="TGc"/>
    <property type="match status" value="1"/>
</dbReference>
<feature type="region of interest" description="Disordered" evidence="3">
    <location>
        <begin position="98"/>
        <end position="133"/>
    </location>
</feature>
<gene>
    <name evidence="5" type="ORF">RI543_000614</name>
</gene>
<evidence type="ECO:0000256" key="3">
    <source>
        <dbReference type="SAM" id="MobiDB-lite"/>
    </source>
</evidence>
<evidence type="ECO:0000313" key="6">
    <source>
        <dbReference type="Proteomes" id="UP001306508"/>
    </source>
</evidence>
<feature type="compositionally biased region" description="Low complexity" evidence="3">
    <location>
        <begin position="230"/>
        <end position="244"/>
    </location>
</feature>
<dbReference type="InterPro" id="IPR056409">
    <property type="entry name" value="Ig_CYK3_C"/>
</dbReference>
<feature type="compositionally biased region" description="Polar residues" evidence="3">
    <location>
        <begin position="362"/>
        <end position="373"/>
    </location>
</feature>
<dbReference type="Pfam" id="PF24584">
    <property type="entry name" value="Ig_CYK3_C"/>
    <property type="match status" value="1"/>
</dbReference>
<protein>
    <recommendedName>
        <fullName evidence="4">SH3 domain-containing protein</fullName>
    </recommendedName>
</protein>
<dbReference type="InterPro" id="IPR036028">
    <property type="entry name" value="SH3-like_dom_sf"/>
</dbReference>
<dbReference type="EMBL" id="JAWIZZ010000023">
    <property type="protein sequence ID" value="KAK5781961.1"/>
    <property type="molecule type" value="Genomic_DNA"/>
</dbReference>
<dbReference type="Pfam" id="PF00018">
    <property type="entry name" value="SH3_1"/>
    <property type="match status" value="1"/>
</dbReference>
<feature type="compositionally biased region" description="Low complexity" evidence="3">
    <location>
        <begin position="394"/>
        <end position="410"/>
    </location>
</feature>
<feature type="compositionally biased region" description="Low complexity" evidence="3">
    <location>
        <begin position="374"/>
        <end position="386"/>
    </location>
</feature>
<evidence type="ECO:0000313" key="5">
    <source>
        <dbReference type="EMBL" id="KAK5781961.1"/>
    </source>
</evidence>
<dbReference type="SMART" id="SM00326">
    <property type="entry name" value="SH3"/>
    <property type="match status" value="1"/>
</dbReference>
<dbReference type="InterPro" id="IPR038765">
    <property type="entry name" value="Papain-like_cys_pep_sf"/>
</dbReference>
<dbReference type="SUPFAM" id="SSF54001">
    <property type="entry name" value="Cysteine proteinases"/>
    <property type="match status" value="1"/>
</dbReference>
<accession>A0AAN8A9G5</accession>
<dbReference type="GO" id="GO:0110085">
    <property type="term" value="C:mitotic actomyosin contractile ring"/>
    <property type="evidence" value="ECO:0007669"/>
    <property type="project" value="TreeGrafter"/>
</dbReference>
<feature type="domain" description="SH3" evidence="4">
    <location>
        <begin position="5"/>
        <end position="66"/>
    </location>
</feature>
<evidence type="ECO:0000259" key="4">
    <source>
        <dbReference type="PROSITE" id="PS50002"/>
    </source>
</evidence>
<sequence>MSTAVLPFKVKAKYGWSGQTKDDLGFLEGDIMEVTRITGDWYYGKLLRNRKCAGYFPNNFVVILEEKTLLTEDQSKEKKLNSIKVSEKQKWATEKSSSSSLSSSFSTSSSLPPIPSRDANLKSSKKTRMPKSYNYSKLNMSSNLSQDGYYNNRSIHEVHKKNVNSNRFYELDHSSSPELYSMSKEGSNIPNSYSDLNQLKSQKKHHYSFWEQGKNNSLPPLPPLPNGIKISSSSPSLTTPISPSNDNSSRLNRTNFYKHTKKQLVGSHQLYRLNKRTSHDSVMRTDSVNSKLYSSNSSNGDMSTAIFSNSKYLDSSLTDSENSFALMSDFSATSAGSFARHKHAQSFTDSLERSQSSRYFPNGSIFDSQSVSENGNNDLKNSNNGKMGDLLRKLIPNSSSSNRSSPLISTSINKLPKLPSIQNLNISDKNEAKDWVTVKSQVNRSRTLTKYEKHPRYMRALEEHRELVLHPQDSIYNGLNTNEVKSGGKPGMVNVMLTELNCEYIDEMTRKRCNKLGNFSLSSWARMNFSARYKTSLDVLRGIYIFCAEKFELIDDNSTTDFTCEPRNLDQVLYSQYCTPYQLTWLFKKLANALGITCEVVIGFLKTPNSNNYEFKFNHCWLRVLVHREWRFVDIILGNTTNPIHEFVNNKPAKKADDSYFLVEPLNFIYTHIPPREFEQHIVPSIDQLSTICLPLVFPTFFQNNIKLYNYSTALSYLEDTEIFECSIEIPNDIEVFTSVVVSDVDENKQYEFGQMELSLSQIKMHKSNSGRRIAILKAVLPPNAKNGTLYIHSGVRGKQKTRANIHPLTMMIPLEHRGIDMKYEFVVRLPSENVQNLEMYIKEPQNRYLFPNNDYTFEIIQTPFDGVIYDSVSQNKEQLMAIKSPSGEIYKLHKRDPQSLFGTWETKIKIKEQGIWTAIVVSDSGLGWCPFAEWLCV</sequence>
<evidence type="ECO:0000256" key="2">
    <source>
        <dbReference type="PROSITE-ProRule" id="PRU00192"/>
    </source>
</evidence>
<keyword evidence="6" id="KW-1185">Reference proteome</keyword>